<dbReference type="NCBIfam" id="TIGR00507">
    <property type="entry name" value="aroE"/>
    <property type="match status" value="1"/>
</dbReference>
<feature type="binding site" evidence="8">
    <location>
        <begin position="133"/>
        <end position="137"/>
    </location>
    <ligand>
        <name>NADP(+)</name>
        <dbReference type="ChEBI" id="CHEBI:58349"/>
    </ligand>
</feature>
<feature type="binding site" evidence="8">
    <location>
        <begin position="19"/>
        <end position="21"/>
    </location>
    <ligand>
        <name>shikimate</name>
        <dbReference type="ChEBI" id="CHEBI:36208"/>
    </ligand>
</feature>
<sequence>MTTETIRLAAVIGSPIAHSRSPALHRHWLETYGIKGFYVPLEVSQADLRDALRTLPRMGFVGANVTIPHKETVLQLADVVTDRAALIGAANALIFRPDGKIHADNTDGYGFIANLRQHVPDWQPQAGPVALFGAGGAARAVISSLLEGGAPEIRIANRTRARAEAMRAEFGAKVVVHDWVQAADMLNGAATIVNSTALGMTGKPDLRLPYDAFSPNAVVTDLVYSPLRTAFLEEAAARGCRTVDGLGMLLHQGAPCFERWFGVRPEVDEATRAAVLK</sequence>
<feature type="domain" description="SDH C-terminal" evidence="11">
    <location>
        <begin position="245"/>
        <end position="273"/>
    </location>
</feature>
<comment type="pathway">
    <text evidence="1 8">Metabolic intermediate biosynthesis; chorismate biosynthesis; chorismate from D-erythrose 4-phosphate and phosphoenolpyruvate: step 4/7.</text>
</comment>
<keyword evidence="3 8" id="KW-0028">Amino-acid biosynthesis</keyword>
<keyword evidence="4 8" id="KW-0521">NADP</keyword>
<evidence type="ECO:0000256" key="2">
    <source>
        <dbReference type="ARBA" id="ARBA00012962"/>
    </source>
</evidence>
<evidence type="ECO:0000256" key="8">
    <source>
        <dbReference type="HAMAP-Rule" id="MF_00222"/>
    </source>
</evidence>
<feature type="binding site" evidence="8">
    <location>
        <begin position="157"/>
        <end position="162"/>
    </location>
    <ligand>
        <name>NADP(+)</name>
        <dbReference type="ChEBI" id="CHEBI:58349"/>
    </ligand>
</feature>
<dbReference type="InterPro" id="IPR006151">
    <property type="entry name" value="Shikm_DH/Glu-tRNA_Rdtase"/>
</dbReference>
<dbReference type="Pfam" id="PF18317">
    <property type="entry name" value="SDH_C"/>
    <property type="match status" value="1"/>
</dbReference>
<dbReference type="Gene3D" id="3.40.50.720">
    <property type="entry name" value="NAD(P)-binding Rossmann-like Domain"/>
    <property type="match status" value="1"/>
</dbReference>
<feature type="binding site" evidence="8">
    <location>
        <position position="91"/>
    </location>
    <ligand>
        <name>shikimate</name>
        <dbReference type="ChEBI" id="CHEBI:36208"/>
    </ligand>
</feature>
<feature type="binding site" evidence="8">
    <location>
        <position position="66"/>
    </location>
    <ligand>
        <name>shikimate</name>
        <dbReference type="ChEBI" id="CHEBI:36208"/>
    </ligand>
</feature>
<organism evidence="12 13">
    <name type="scientific">Halodurantibacterium flavum</name>
    <dbReference type="NCBI Taxonomy" id="1382802"/>
    <lineage>
        <taxon>Bacteria</taxon>
        <taxon>Pseudomonadati</taxon>
        <taxon>Pseudomonadota</taxon>
        <taxon>Alphaproteobacteria</taxon>
        <taxon>Rhodobacterales</taxon>
        <taxon>Paracoccaceae</taxon>
        <taxon>Halodurantibacterium</taxon>
    </lineage>
</organism>
<dbReference type="InterPro" id="IPR013708">
    <property type="entry name" value="Shikimate_DH-bd_N"/>
</dbReference>
<dbReference type="InterPro" id="IPR046346">
    <property type="entry name" value="Aminoacid_DH-like_N_sf"/>
</dbReference>
<evidence type="ECO:0000313" key="12">
    <source>
        <dbReference type="EMBL" id="MFD1913640.1"/>
    </source>
</evidence>
<keyword evidence="6 8" id="KW-0057">Aromatic amino acid biosynthesis</keyword>
<dbReference type="HAMAP" id="MF_00222">
    <property type="entry name" value="Shikimate_DH_AroE"/>
    <property type="match status" value="1"/>
</dbReference>
<keyword evidence="5 8" id="KW-0560">Oxidoreductase</keyword>
<feature type="binding site" evidence="8">
    <location>
        <position position="222"/>
    </location>
    <ligand>
        <name>NADP(+)</name>
        <dbReference type="ChEBI" id="CHEBI:58349"/>
    </ligand>
</feature>
<feature type="domain" description="Quinate/shikimate 5-dehydrogenase/glutamyl-tRNA reductase" evidence="9">
    <location>
        <begin position="129"/>
        <end position="197"/>
    </location>
</feature>
<dbReference type="NCBIfam" id="NF001312">
    <property type="entry name" value="PRK00258.1-4"/>
    <property type="match status" value="1"/>
</dbReference>
<comment type="catalytic activity">
    <reaction evidence="7 8">
        <text>shikimate + NADP(+) = 3-dehydroshikimate + NADPH + H(+)</text>
        <dbReference type="Rhea" id="RHEA:17737"/>
        <dbReference type="ChEBI" id="CHEBI:15378"/>
        <dbReference type="ChEBI" id="CHEBI:16630"/>
        <dbReference type="ChEBI" id="CHEBI:36208"/>
        <dbReference type="ChEBI" id="CHEBI:57783"/>
        <dbReference type="ChEBI" id="CHEBI:58349"/>
        <dbReference type="EC" id="1.1.1.25"/>
    </reaction>
</comment>
<dbReference type="Gene3D" id="3.40.50.10860">
    <property type="entry name" value="Leucine Dehydrogenase, chain A, domain 1"/>
    <property type="match status" value="1"/>
</dbReference>
<evidence type="ECO:0000256" key="7">
    <source>
        <dbReference type="ARBA" id="ARBA00049442"/>
    </source>
</evidence>
<feature type="domain" description="Shikimate dehydrogenase substrate binding N-terminal" evidence="10">
    <location>
        <begin position="11"/>
        <end position="92"/>
    </location>
</feature>
<evidence type="ECO:0000256" key="1">
    <source>
        <dbReference type="ARBA" id="ARBA00004871"/>
    </source>
</evidence>
<dbReference type="PANTHER" id="PTHR21089:SF1">
    <property type="entry name" value="BIFUNCTIONAL 3-DEHYDROQUINATE DEHYDRATASE_SHIKIMATE DEHYDROGENASE, CHLOROPLASTIC"/>
    <property type="match status" value="1"/>
</dbReference>
<feature type="active site" description="Proton acceptor" evidence="8">
    <location>
        <position position="70"/>
    </location>
</feature>
<dbReference type="InterPro" id="IPR022893">
    <property type="entry name" value="Shikimate_DH_fam"/>
</dbReference>
<feature type="binding site" evidence="8">
    <location>
        <position position="245"/>
    </location>
    <ligand>
        <name>NADP(+)</name>
        <dbReference type="ChEBI" id="CHEBI:58349"/>
    </ligand>
</feature>
<evidence type="ECO:0000259" key="10">
    <source>
        <dbReference type="Pfam" id="PF08501"/>
    </source>
</evidence>
<dbReference type="CDD" id="cd01065">
    <property type="entry name" value="NAD_bind_Shikimate_DH"/>
    <property type="match status" value="1"/>
</dbReference>
<dbReference type="SUPFAM" id="SSF53223">
    <property type="entry name" value="Aminoacid dehydrogenase-like, N-terminal domain"/>
    <property type="match status" value="1"/>
</dbReference>
<accession>A0ABW4S8U7</accession>
<evidence type="ECO:0000256" key="5">
    <source>
        <dbReference type="ARBA" id="ARBA00023002"/>
    </source>
</evidence>
<reference evidence="13" key="1">
    <citation type="journal article" date="2019" name="Int. J. Syst. Evol. Microbiol.">
        <title>The Global Catalogue of Microorganisms (GCM) 10K type strain sequencing project: providing services to taxonomists for standard genome sequencing and annotation.</title>
        <authorList>
            <consortium name="The Broad Institute Genomics Platform"/>
            <consortium name="The Broad Institute Genome Sequencing Center for Infectious Disease"/>
            <person name="Wu L."/>
            <person name="Ma J."/>
        </authorList>
    </citation>
    <scope>NUCLEOTIDE SEQUENCE [LARGE SCALE GENOMIC DNA]</scope>
    <source>
        <strain evidence="13">CGMCC 4.7242</strain>
    </source>
</reference>
<evidence type="ECO:0000256" key="4">
    <source>
        <dbReference type="ARBA" id="ARBA00022857"/>
    </source>
</evidence>
<protein>
    <recommendedName>
        <fullName evidence="2 8">Shikimate dehydrogenase (NADP(+))</fullName>
        <shortName evidence="8">SDH</shortName>
        <ecNumber evidence="2 8">1.1.1.25</ecNumber>
    </recommendedName>
</protein>
<comment type="subunit">
    <text evidence="8">Homodimer.</text>
</comment>
<dbReference type="EC" id="1.1.1.25" evidence="2 8"/>
<dbReference type="EMBL" id="JBHUGH010000012">
    <property type="protein sequence ID" value="MFD1913640.1"/>
    <property type="molecule type" value="Genomic_DNA"/>
</dbReference>
<keyword evidence="13" id="KW-1185">Reference proteome</keyword>
<dbReference type="InterPro" id="IPR011342">
    <property type="entry name" value="Shikimate_DH"/>
</dbReference>
<dbReference type="Pfam" id="PF08501">
    <property type="entry name" value="Shikimate_dh_N"/>
    <property type="match status" value="1"/>
</dbReference>
<dbReference type="Pfam" id="PF01488">
    <property type="entry name" value="Shikimate_DH"/>
    <property type="match status" value="1"/>
</dbReference>
<gene>
    <name evidence="8" type="primary">aroE</name>
    <name evidence="12" type="ORF">ACFSGJ_15615</name>
</gene>
<evidence type="ECO:0000313" key="13">
    <source>
        <dbReference type="Proteomes" id="UP001597353"/>
    </source>
</evidence>
<dbReference type="InterPro" id="IPR041121">
    <property type="entry name" value="SDH_C"/>
</dbReference>
<evidence type="ECO:0000259" key="11">
    <source>
        <dbReference type="Pfam" id="PF18317"/>
    </source>
</evidence>
<comment type="function">
    <text evidence="8">Involved in the biosynthesis of the chorismate, which leads to the biosynthesis of aromatic amino acids. Catalyzes the reversible NADPH linked reduction of 3-dehydroshikimate (DHSA) to yield shikimate (SA).</text>
</comment>
<feature type="binding site" evidence="8">
    <location>
        <position position="224"/>
    </location>
    <ligand>
        <name>shikimate</name>
        <dbReference type="ChEBI" id="CHEBI:36208"/>
    </ligand>
</feature>
<feature type="binding site" evidence="8">
    <location>
        <position position="82"/>
    </location>
    <ligand>
        <name>NADP(+)</name>
        <dbReference type="ChEBI" id="CHEBI:58349"/>
    </ligand>
</feature>
<evidence type="ECO:0000259" key="9">
    <source>
        <dbReference type="Pfam" id="PF01488"/>
    </source>
</evidence>
<dbReference type="PANTHER" id="PTHR21089">
    <property type="entry name" value="SHIKIMATE DEHYDROGENASE"/>
    <property type="match status" value="1"/>
</dbReference>
<dbReference type="SUPFAM" id="SSF51735">
    <property type="entry name" value="NAD(P)-binding Rossmann-fold domains"/>
    <property type="match status" value="1"/>
</dbReference>
<proteinExistence type="inferred from homology"/>
<feature type="binding site" evidence="8">
    <location>
        <position position="107"/>
    </location>
    <ligand>
        <name>shikimate</name>
        <dbReference type="ChEBI" id="CHEBI:36208"/>
    </ligand>
</feature>
<dbReference type="GO" id="GO:0004764">
    <property type="term" value="F:shikimate 3-dehydrogenase (NADP+) activity"/>
    <property type="evidence" value="ECO:0007669"/>
    <property type="project" value="UniProtKB-EC"/>
</dbReference>
<comment type="similarity">
    <text evidence="8">Belongs to the shikimate dehydrogenase family.</text>
</comment>
<dbReference type="InterPro" id="IPR036291">
    <property type="entry name" value="NAD(P)-bd_dom_sf"/>
</dbReference>
<comment type="caution">
    <text evidence="12">The sequence shown here is derived from an EMBL/GenBank/DDBJ whole genome shotgun (WGS) entry which is preliminary data.</text>
</comment>
<dbReference type="Proteomes" id="UP001597353">
    <property type="component" value="Unassembled WGS sequence"/>
</dbReference>
<feature type="binding site" evidence="8">
    <location>
        <position position="252"/>
    </location>
    <ligand>
        <name>shikimate</name>
        <dbReference type="ChEBI" id="CHEBI:36208"/>
    </ligand>
</feature>
<evidence type="ECO:0000256" key="3">
    <source>
        <dbReference type="ARBA" id="ARBA00022605"/>
    </source>
</evidence>
<dbReference type="RefSeq" id="WP_390263813.1">
    <property type="nucleotide sequence ID" value="NZ_JBHUGH010000012.1"/>
</dbReference>
<name>A0ABW4S8U7_9RHOB</name>
<evidence type="ECO:0000256" key="6">
    <source>
        <dbReference type="ARBA" id="ARBA00023141"/>
    </source>
</evidence>